<dbReference type="InterPro" id="IPR036249">
    <property type="entry name" value="Thioredoxin-like_sf"/>
</dbReference>
<dbReference type="GO" id="GO:0005737">
    <property type="term" value="C:cytoplasm"/>
    <property type="evidence" value="ECO:0007669"/>
    <property type="project" value="TreeGrafter"/>
</dbReference>
<dbReference type="Gene3D" id="1.25.40.10">
    <property type="entry name" value="Tetratricopeptide repeat domain"/>
    <property type="match status" value="1"/>
</dbReference>
<dbReference type="GO" id="GO:0015035">
    <property type="term" value="F:protein-disulfide reductase activity"/>
    <property type="evidence" value="ECO:0007669"/>
    <property type="project" value="TreeGrafter"/>
</dbReference>
<accession>A0A6J6IZB5</accession>
<dbReference type="PANTHER" id="PTHR45663:SF11">
    <property type="entry name" value="GEO12009P1"/>
    <property type="match status" value="1"/>
</dbReference>
<dbReference type="SUPFAM" id="SSF52833">
    <property type="entry name" value="Thioredoxin-like"/>
    <property type="match status" value="1"/>
</dbReference>
<feature type="domain" description="Thioredoxin" evidence="1">
    <location>
        <begin position="64"/>
        <end position="151"/>
    </location>
</feature>
<evidence type="ECO:0000259" key="1">
    <source>
        <dbReference type="Pfam" id="PF00085"/>
    </source>
</evidence>
<dbReference type="EMBL" id="CAEZVO010000027">
    <property type="protein sequence ID" value="CAB4630082.1"/>
    <property type="molecule type" value="Genomic_DNA"/>
</dbReference>
<dbReference type="GO" id="GO:0006950">
    <property type="term" value="P:response to stress"/>
    <property type="evidence" value="ECO:0007669"/>
    <property type="project" value="UniProtKB-ARBA"/>
</dbReference>
<dbReference type="InterPro" id="IPR011990">
    <property type="entry name" value="TPR-like_helical_dom_sf"/>
</dbReference>
<dbReference type="PANTHER" id="PTHR45663">
    <property type="entry name" value="GEO12009P1"/>
    <property type="match status" value="1"/>
</dbReference>
<proteinExistence type="predicted"/>
<name>A0A6J6IZB5_9ZZZZ</name>
<dbReference type="Pfam" id="PF14561">
    <property type="entry name" value="TPR_20"/>
    <property type="match status" value="1"/>
</dbReference>
<dbReference type="Gene3D" id="3.40.30.10">
    <property type="entry name" value="Glutaredoxin"/>
    <property type="match status" value="1"/>
</dbReference>
<protein>
    <submittedName>
        <fullName evidence="2">Unannotated protein</fullName>
    </submittedName>
</protein>
<reference evidence="2" key="1">
    <citation type="submission" date="2020-05" db="EMBL/GenBank/DDBJ databases">
        <authorList>
            <person name="Chiriac C."/>
            <person name="Salcher M."/>
            <person name="Ghai R."/>
            <person name="Kavagutti S V."/>
        </authorList>
    </citation>
    <scope>NUCLEOTIDE SEQUENCE</scope>
</reference>
<sequence>MADFLSKASLAGAVDLSSLRKPAAANPNTDTQGQATSGAAPTVLKVPDLTALGTESNIKNFVTISQSVPVLIDFFADDLAESKSLSEKLKNIVTARGGKVFLLRIDTATQTQIIQAFGVTEVPTTLAMLKGQPIPLFQGDQPEPAIQELIAKLLQVAAENGVTATLELSADFPTPTPEPQLSAKHQAAFDAMESGDFEAAVSAYQAALLESPADKLAVAGLAQAKLLVRTKDIDIDAVLASEPNTVEQAKLKADAQVAIGQTAPGYKTILDMFAISDKDQREDLRRHLLELFDLAQPDAPELANARRALAALLY</sequence>
<dbReference type="Pfam" id="PF00085">
    <property type="entry name" value="Thioredoxin"/>
    <property type="match status" value="1"/>
</dbReference>
<organism evidence="2">
    <name type="scientific">freshwater metagenome</name>
    <dbReference type="NCBI Taxonomy" id="449393"/>
    <lineage>
        <taxon>unclassified sequences</taxon>
        <taxon>metagenomes</taxon>
        <taxon>ecological metagenomes</taxon>
    </lineage>
</organism>
<dbReference type="InterPro" id="IPR013766">
    <property type="entry name" value="Thioredoxin_domain"/>
</dbReference>
<dbReference type="AlphaFoldDB" id="A0A6J6IZB5"/>
<gene>
    <name evidence="2" type="ORF">UFOPK2044_00314</name>
</gene>
<evidence type="ECO:0000313" key="2">
    <source>
        <dbReference type="EMBL" id="CAB4630082.1"/>
    </source>
</evidence>